<dbReference type="SUPFAM" id="SSF55486">
    <property type="entry name" value="Metalloproteases ('zincins'), catalytic domain"/>
    <property type="match status" value="1"/>
</dbReference>
<dbReference type="GO" id="GO:0008270">
    <property type="term" value="F:zinc ion binding"/>
    <property type="evidence" value="ECO:0007669"/>
    <property type="project" value="InterPro"/>
</dbReference>
<reference evidence="4" key="2">
    <citation type="journal article" date="2024" name="Environ. Microbiol.">
        <title>Genome analysis and description of Tunturibacter gen. nov. expands the diversity of Terriglobia in tundra soils.</title>
        <authorList>
            <person name="Messyasz A."/>
            <person name="Mannisto M.K."/>
            <person name="Kerkhof L.J."/>
            <person name="Haggblom M.M."/>
        </authorList>
    </citation>
    <scope>NUCLEOTIDE SEQUENCE</scope>
    <source>
        <strain evidence="4">M8UP23</strain>
    </source>
</reference>
<dbReference type="Gene3D" id="1.10.390.10">
    <property type="entry name" value="Neutral Protease Domain 2"/>
    <property type="match status" value="1"/>
</dbReference>
<name>A0AAU7ZI25_9BACT</name>
<dbReference type="GO" id="GO:0043171">
    <property type="term" value="P:peptide catabolic process"/>
    <property type="evidence" value="ECO:0007669"/>
    <property type="project" value="TreeGrafter"/>
</dbReference>
<proteinExistence type="predicted"/>
<accession>A0AAU7ZI25</accession>
<dbReference type="InterPro" id="IPR050344">
    <property type="entry name" value="Peptidase_M1_aminopeptidases"/>
</dbReference>
<keyword evidence="4" id="KW-0378">Hydrolase</keyword>
<protein>
    <submittedName>
        <fullName evidence="4">M1 family metallopeptidase</fullName>
        <ecNumber evidence="4">3.4.11.-</ecNumber>
    </submittedName>
</protein>
<sequence length="566" mass="65424">MLTNAFRNRLFRFFLLSCSLSPLFAQTSTPAANATAPPAVNKPAIKEPTHADLLRGAYGPYRANNDLLFYRLDLRVDPAKKFISGSNMIRFKMLADGTRIQLELFATLQIDKISMGKSTLKYERDGGTFFVDFPKTLRAGHTYSIDVHYSGSPVETGRFGCFTFKQDTAGHPWINTACEETGASVWWPNKDQWRDEPQEGMEINVAVPNGLMDVSNGKFMGKKDLGDGYTRWDWKVHYPINNYDVALNIGNYVHFDDKFGDLPLDYYVLPEDLEGAKRQFAQVPGMMKAYYHYFGEYPFKKDGYKLIEVPYAGMEHQSAVAYGNHFHNGYLDRDWTGVGISPRFDFIIIHESGHEWFGNAITAADKSDMWIHEGWTTYLECLYVEYNYGHEDEVKYVNALKKKVKNDRPIITARGTNAEPPQDQYFKGALFINTLRSIVDDDARWFALIHDFYQHFKYQNIMTEDVVQYFNQQTGMNLTPVFDQYLRHTAIPTLELKFDEASGTVQYRWQVDEKDFAMPVRVGLKEHWEMIHPTTEWQTMKTPLTKDQFEVATDLYYINVDKLAKQ</sequence>
<feature type="domain" description="Peptidase M1 membrane alanine aminopeptidase" evidence="2">
    <location>
        <begin position="286"/>
        <end position="485"/>
    </location>
</feature>
<feature type="signal peptide" evidence="1">
    <location>
        <begin position="1"/>
        <end position="25"/>
    </location>
</feature>
<dbReference type="Gene3D" id="2.60.40.1730">
    <property type="entry name" value="tricorn interacting facor f3 domain"/>
    <property type="match status" value="1"/>
</dbReference>
<dbReference type="CDD" id="cd09603">
    <property type="entry name" value="M1_APN_like"/>
    <property type="match status" value="1"/>
</dbReference>
<dbReference type="EC" id="3.4.11.-" evidence="4"/>
<dbReference type="SUPFAM" id="SSF63737">
    <property type="entry name" value="Leukotriene A4 hydrolase N-terminal domain"/>
    <property type="match status" value="1"/>
</dbReference>
<dbReference type="PANTHER" id="PTHR11533:SF174">
    <property type="entry name" value="PUROMYCIN-SENSITIVE AMINOPEPTIDASE-RELATED"/>
    <property type="match status" value="1"/>
</dbReference>
<dbReference type="InterPro" id="IPR042097">
    <property type="entry name" value="Aminopeptidase_N-like_N_sf"/>
</dbReference>
<feature type="domain" description="Aminopeptidase N-like N-terminal" evidence="3">
    <location>
        <begin position="70"/>
        <end position="237"/>
    </location>
</feature>
<dbReference type="PANTHER" id="PTHR11533">
    <property type="entry name" value="PROTEASE M1 ZINC METALLOPROTEASE"/>
    <property type="match status" value="1"/>
</dbReference>
<dbReference type="Pfam" id="PF17900">
    <property type="entry name" value="Peptidase_M1_N"/>
    <property type="match status" value="1"/>
</dbReference>
<reference evidence="4" key="1">
    <citation type="submission" date="2023-08" db="EMBL/GenBank/DDBJ databases">
        <authorList>
            <person name="Messyasz A."/>
            <person name="Mannisto M.K."/>
            <person name="Kerkhof L.J."/>
            <person name="Haggblom M."/>
        </authorList>
    </citation>
    <scope>NUCLEOTIDE SEQUENCE</scope>
    <source>
        <strain evidence="4">M8UP23</strain>
    </source>
</reference>
<dbReference type="GO" id="GO:0042277">
    <property type="term" value="F:peptide binding"/>
    <property type="evidence" value="ECO:0007669"/>
    <property type="project" value="TreeGrafter"/>
</dbReference>
<evidence type="ECO:0000259" key="2">
    <source>
        <dbReference type="Pfam" id="PF01433"/>
    </source>
</evidence>
<keyword evidence="4" id="KW-0031">Aminopeptidase</keyword>
<dbReference type="GO" id="GO:0070006">
    <property type="term" value="F:metalloaminopeptidase activity"/>
    <property type="evidence" value="ECO:0007669"/>
    <property type="project" value="TreeGrafter"/>
</dbReference>
<dbReference type="GO" id="GO:0005615">
    <property type="term" value="C:extracellular space"/>
    <property type="evidence" value="ECO:0007669"/>
    <property type="project" value="TreeGrafter"/>
</dbReference>
<dbReference type="AlphaFoldDB" id="A0AAU7ZI25"/>
<evidence type="ECO:0000256" key="1">
    <source>
        <dbReference type="SAM" id="SignalP"/>
    </source>
</evidence>
<dbReference type="KEGG" id="temp:RBB75_08315"/>
<evidence type="ECO:0000259" key="3">
    <source>
        <dbReference type="Pfam" id="PF17900"/>
    </source>
</evidence>
<dbReference type="EMBL" id="CP132932">
    <property type="protein sequence ID" value="XCB28312.1"/>
    <property type="molecule type" value="Genomic_DNA"/>
</dbReference>
<organism evidence="4">
    <name type="scientific">Tunturiibacter empetritectus</name>
    <dbReference type="NCBI Taxonomy" id="3069691"/>
    <lineage>
        <taxon>Bacteria</taxon>
        <taxon>Pseudomonadati</taxon>
        <taxon>Acidobacteriota</taxon>
        <taxon>Terriglobia</taxon>
        <taxon>Terriglobales</taxon>
        <taxon>Acidobacteriaceae</taxon>
        <taxon>Tunturiibacter</taxon>
    </lineage>
</organism>
<dbReference type="Pfam" id="PF01433">
    <property type="entry name" value="Peptidase_M1"/>
    <property type="match status" value="1"/>
</dbReference>
<dbReference type="InterPro" id="IPR045357">
    <property type="entry name" value="Aminopeptidase_N-like_N"/>
</dbReference>
<dbReference type="GO" id="GO:0016020">
    <property type="term" value="C:membrane"/>
    <property type="evidence" value="ECO:0007669"/>
    <property type="project" value="TreeGrafter"/>
</dbReference>
<dbReference type="InterPro" id="IPR014782">
    <property type="entry name" value="Peptidase_M1_dom"/>
</dbReference>
<dbReference type="InterPro" id="IPR027268">
    <property type="entry name" value="Peptidase_M4/M1_CTD_sf"/>
</dbReference>
<keyword evidence="4" id="KW-0645">Protease</keyword>
<evidence type="ECO:0000313" key="4">
    <source>
        <dbReference type="EMBL" id="XCB28312.1"/>
    </source>
</evidence>
<dbReference type="GO" id="GO:0005737">
    <property type="term" value="C:cytoplasm"/>
    <property type="evidence" value="ECO:0007669"/>
    <property type="project" value="TreeGrafter"/>
</dbReference>
<feature type="chain" id="PRO_5043650075" evidence="1">
    <location>
        <begin position="26"/>
        <end position="566"/>
    </location>
</feature>
<dbReference type="RefSeq" id="WP_353070158.1">
    <property type="nucleotide sequence ID" value="NZ_CP132932.1"/>
</dbReference>
<gene>
    <name evidence="4" type="ORF">RBB75_08315</name>
</gene>
<keyword evidence="1" id="KW-0732">Signal</keyword>